<protein>
    <recommendedName>
        <fullName evidence="1">RNA-directed DNA polymerase</fullName>
        <ecNumber evidence="1">2.7.7.49</ecNumber>
    </recommendedName>
</protein>
<evidence type="ECO:0000256" key="1">
    <source>
        <dbReference type="ARBA" id="ARBA00012493"/>
    </source>
</evidence>
<dbReference type="InterPro" id="IPR012337">
    <property type="entry name" value="RNaseH-like_sf"/>
</dbReference>
<dbReference type="InterPro" id="IPR041588">
    <property type="entry name" value="Integrase_H2C2"/>
</dbReference>
<evidence type="ECO:0000313" key="4">
    <source>
        <dbReference type="Proteomes" id="UP000695022"/>
    </source>
</evidence>
<accession>A0ABM1EWB7</accession>
<reference evidence="5" key="1">
    <citation type="submission" date="2025-08" db="UniProtKB">
        <authorList>
            <consortium name="RefSeq"/>
        </authorList>
    </citation>
    <scope>IDENTIFICATION</scope>
</reference>
<dbReference type="Pfam" id="PF00665">
    <property type="entry name" value="rve"/>
    <property type="match status" value="1"/>
</dbReference>
<organism evidence="4 5">
    <name type="scientific">Priapulus caudatus</name>
    <name type="common">Priapulid worm</name>
    <dbReference type="NCBI Taxonomy" id="37621"/>
    <lineage>
        <taxon>Eukaryota</taxon>
        <taxon>Metazoa</taxon>
        <taxon>Ecdysozoa</taxon>
        <taxon>Scalidophora</taxon>
        <taxon>Priapulida</taxon>
        <taxon>Priapulimorpha</taxon>
        <taxon>Priapulimorphida</taxon>
        <taxon>Priapulidae</taxon>
        <taxon>Priapulus</taxon>
    </lineage>
</organism>
<feature type="region of interest" description="Disordered" evidence="2">
    <location>
        <begin position="393"/>
        <end position="465"/>
    </location>
</feature>
<feature type="compositionally biased region" description="Basic and acidic residues" evidence="2">
    <location>
        <begin position="449"/>
        <end position="465"/>
    </location>
</feature>
<dbReference type="InterPro" id="IPR050951">
    <property type="entry name" value="Retrovirus_Pol_polyprotein"/>
</dbReference>
<dbReference type="PANTHER" id="PTHR37984">
    <property type="entry name" value="PROTEIN CBG26694"/>
    <property type="match status" value="1"/>
</dbReference>
<dbReference type="PROSITE" id="PS50994">
    <property type="entry name" value="INTEGRASE"/>
    <property type="match status" value="1"/>
</dbReference>
<feature type="domain" description="Integrase catalytic" evidence="3">
    <location>
        <begin position="151"/>
        <end position="304"/>
    </location>
</feature>
<dbReference type="Pfam" id="PF17921">
    <property type="entry name" value="Integrase_H2C2"/>
    <property type="match status" value="1"/>
</dbReference>
<evidence type="ECO:0000313" key="5">
    <source>
        <dbReference type="RefSeq" id="XP_014676488.1"/>
    </source>
</evidence>
<dbReference type="Gene3D" id="3.30.420.10">
    <property type="entry name" value="Ribonuclease H-like superfamily/Ribonuclease H"/>
    <property type="match status" value="1"/>
</dbReference>
<dbReference type="RefSeq" id="XP_014676488.1">
    <property type="nucleotide sequence ID" value="XM_014821002.1"/>
</dbReference>
<proteinExistence type="predicted"/>
<dbReference type="Proteomes" id="UP000695022">
    <property type="component" value="Unplaced"/>
</dbReference>
<dbReference type="SUPFAM" id="SSF53098">
    <property type="entry name" value="Ribonuclease H-like"/>
    <property type="match status" value="1"/>
</dbReference>
<gene>
    <name evidence="5" type="primary">LOC106816402</name>
</gene>
<dbReference type="GeneID" id="106816402"/>
<dbReference type="Gene3D" id="1.10.340.70">
    <property type="match status" value="1"/>
</dbReference>
<dbReference type="InterPro" id="IPR036397">
    <property type="entry name" value="RNaseH_sf"/>
</dbReference>
<evidence type="ECO:0000256" key="2">
    <source>
        <dbReference type="SAM" id="MobiDB-lite"/>
    </source>
</evidence>
<sequence length="465" mass="52298">MEEYINHIAATSAPKAMTLTELHNCTERDATLQAVIHAIRFGKWEIARQRPGVNTASFDRIHKVRGELSVTESGNLILRGTRIVVPHELQQRAVELAHVGHQGMVKTKALIREKVWFSGIDHRVEEMIRSCMACQVATPTQTREPLKMSALPERPWSEISTDFGQVPGMGTHFMVISDDFSRYVVVEPVSSLTASAVIPVLDKIIGEFGVPDVVKSDNGPPFNSSAFSDYARHKGFKHRKITPLWPLANAEAERFMRTVKKSIKAAIAEGKSWNQELHSFLLNYRATPHSSTGIPPATLMFGRAIKTTLPRIAYEQPQHDVRQKDSESKARRKVYADRKAYVRESGIKIGEPVLMKREGMRKSDPPFCPKPLVVTKRNGSMVTAECLGKTVTRNSSRFKHSPTRPENVPTSSDEEEDELGLHQYPGPDDPPPDTVVQHAPRLPEVQGRPQRERRLPERFKDFVMA</sequence>
<keyword evidence="4" id="KW-1185">Reference proteome</keyword>
<dbReference type="InterPro" id="IPR001584">
    <property type="entry name" value="Integrase_cat-core"/>
</dbReference>
<dbReference type="PANTHER" id="PTHR37984:SF11">
    <property type="entry name" value="INTEGRASE CATALYTIC DOMAIN-CONTAINING PROTEIN"/>
    <property type="match status" value="1"/>
</dbReference>
<name>A0ABM1EWB7_PRICU</name>
<dbReference type="EC" id="2.7.7.49" evidence="1"/>
<evidence type="ECO:0000259" key="3">
    <source>
        <dbReference type="PROSITE" id="PS50994"/>
    </source>
</evidence>